<feature type="transmembrane region" description="Helical" evidence="1">
    <location>
        <begin position="48"/>
        <end position="70"/>
    </location>
</feature>
<evidence type="ECO:0000313" key="3">
    <source>
        <dbReference type="Proteomes" id="UP000181981"/>
    </source>
</evidence>
<reference evidence="2 3" key="1">
    <citation type="submission" date="2016-10" db="EMBL/GenBank/DDBJ databases">
        <authorList>
            <person name="de Groot N.N."/>
        </authorList>
    </citation>
    <scope>NUCLEOTIDE SEQUENCE [LARGE SCALE GENOMIC DNA]</scope>
    <source>
        <strain evidence="2 3">DSM 25947</strain>
    </source>
</reference>
<feature type="transmembrane region" description="Helical" evidence="1">
    <location>
        <begin position="21"/>
        <end position="42"/>
    </location>
</feature>
<keyword evidence="1" id="KW-0472">Membrane</keyword>
<protein>
    <submittedName>
        <fullName evidence="2">Uncharacterized protein</fullName>
    </submittedName>
</protein>
<evidence type="ECO:0000256" key="1">
    <source>
        <dbReference type="SAM" id="Phobius"/>
    </source>
</evidence>
<proteinExistence type="predicted"/>
<dbReference type="EMBL" id="FOHT01000008">
    <property type="protein sequence ID" value="SET22264.1"/>
    <property type="molecule type" value="Genomic_DNA"/>
</dbReference>
<dbReference type="AlphaFoldDB" id="A0A1I0CSD9"/>
<gene>
    <name evidence="2" type="ORF">SAMN05444285_10843</name>
</gene>
<accession>A0A1I0CSD9</accession>
<evidence type="ECO:0000313" key="2">
    <source>
        <dbReference type="EMBL" id="SET22264.1"/>
    </source>
</evidence>
<organism evidence="2 3">
    <name type="scientific">Draconibacterium orientale</name>
    <dbReference type="NCBI Taxonomy" id="1168034"/>
    <lineage>
        <taxon>Bacteria</taxon>
        <taxon>Pseudomonadati</taxon>
        <taxon>Bacteroidota</taxon>
        <taxon>Bacteroidia</taxon>
        <taxon>Marinilabiliales</taxon>
        <taxon>Prolixibacteraceae</taxon>
        <taxon>Draconibacterium</taxon>
    </lineage>
</organism>
<sequence length="80" mass="9061">MAFLYCMGRLFKIKKSNKMRTLKILMYLISSVVLVLGSIFIFGTSNDYLHTAFVVALVVLAIVFFLNSYVSKRNKSNSAN</sequence>
<keyword evidence="1" id="KW-1133">Transmembrane helix</keyword>
<dbReference type="Proteomes" id="UP000181981">
    <property type="component" value="Unassembled WGS sequence"/>
</dbReference>
<name>A0A1I0CSD9_9BACT</name>
<keyword evidence="1" id="KW-0812">Transmembrane</keyword>